<dbReference type="EMBL" id="CM040478">
    <property type="protein sequence ID" value="MCI4393451.1"/>
    <property type="molecule type" value="Genomic_DNA"/>
</dbReference>
<gene>
    <name evidence="1" type="ORF">PGIGA_G00157560</name>
</gene>
<dbReference type="Proteomes" id="UP000829447">
    <property type="component" value="Linkage Group LG25"/>
</dbReference>
<proteinExistence type="predicted"/>
<sequence>METCMTSGEGTSSFLGRIIIVNEDNGGFQTSLKEEPKDEYYLCGETSDSVDQQNEEFQIKLIKEEEDEAEDDAEDEDYLYCEICRSFFINKCELHGPPLFIPDTPVLIGVWDRARQTLPPFLEIRKSDIPDAGLGVFNTGGTVPVGVHFGPYEGELVDREEAMNSGYSWVISTRRQCEQYIDAKREIHTNWMRYVNCARNDEEQNLVAFQYRGGIFYRCSRPIEPGQELLLWYEEEYAKDLSIAFHYLWKKKCFANGMNSTQVFSCSLCPASYTSQVYFHKHVRRCHYEEYLRLLNSGEIKFETLMPTRNSSSQQTSSGSLGTNISHEQKQQELHHCSDSLAKTSVTEGTFSGHSDGSKKISGSEGTSNFGSFDGTAGPSERNGTGRLLVVPMDGSHWTVMKAVAEELGRRGHTVLVLMPEVSMRLDSGKHYMSKTFPVPYTQDLFNQLMKNSQRLIGSTAGLTERISGKLKQMREIMNLIISTSESLLFNHELLEFLRKQEFDVVLTDPMMPTGAILAFNLSLPAIHMLRGLPCGMDAIATACPDPPSYIPRFFTKHTDRMCFTERVLNVVVYMLEPVMCKLLYWWFDDVASRFLQRSISMTEILNTAAMWLLRYDFTLEFPKPLAPNTVLIAGLNCAVTKPLDPEVLEFVEGSEHGIVVFTLGSLVPAMPKEKAAIFFQAFSRIPQRVLWRYMGEVPHEVPGNVKLMKWLPQNDLLVPAMPKEKAAIFFQAFSRIPQRVLWRYMGEVPHEVPGNVKLMKWLPQNDLLGHPKARAFITHGGSHGIYEGICHAVPMVMMPLFGDQGDNVQRLVSRGVGVVLNFYDITADVLVNALDVVINDSSYKEGMMKLSALHNDQPIKPLDLAVYWTEYVMRHKGAEHLRLAAHNLNWFQYHSLDVFGFLLVVMVIVVTVMMKWCMLCLRCCRKLQKRKEE</sequence>
<evidence type="ECO:0000313" key="2">
    <source>
        <dbReference type="Proteomes" id="UP000829447"/>
    </source>
</evidence>
<accession>A0ACC5XQR2</accession>
<evidence type="ECO:0000313" key="1">
    <source>
        <dbReference type="EMBL" id="MCI4393451.1"/>
    </source>
</evidence>
<reference evidence="1 2" key="1">
    <citation type="journal article" date="2022" name="bioRxiv">
        <title>An ancient truncated duplication of the anti-Mullerian hormone receptor type 2 gene is a potential conserved master sex determinant in the Pangasiidae catfish family.</title>
        <authorList>
            <person name="Wen M."/>
            <person name="Pan Q."/>
            <person name="Jouanno E."/>
            <person name="Montfort J."/>
            <person name="Zahm M."/>
            <person name="Cabau C."/>
            <person name="Klopp C."/>
            <person name="Iampietro C."/>
            <person name="Roques C."/>
            <person name="Bouchez O."/>
            <person name="Castinel A."/>
            <person name="Donnadieu C."/>
            <person name="Parrinello H."/>
            <person name="Poncet C."/>
            <person name="Belmonte E."/>
            <person name="Gautier V."/>
            <person name="Avarre J.-C."/>
            <person name="Dugue R."/>
            <person name="Gustiano R."/>
            <person name="Ha T.T.T."/>
            <person name="Campet M."/>
            <person name="Sriphairoj K."/>
            <person name="Ribolli J."/>
            <person name="de Almeida F.L."/>
            <person name="Desvignes T."/>
            <person name="Postlethwait J.H."/>
            <person name="Bucao C.F."/>
            <person name="Robinson-Rechavi M."/>
            <person name="Bobe J."/>
            <person name="Herpin A."/>
            <person name="Guiguen Y."/>
        </authorList>
    </citation>
    <scope>NUCLEOTIDE SEQUENCE [LARGE SCALE GENOMIC DNA]</scope>
    <source>
        <strain evidence="1">YG-Dec2019</strain>
    </source>
</reference>
<organism evidence="1 2">
    <name type="scientific">Pangasianodon gigas</name>
    <name type="common">Mekong giant catfish</name>
    <name type="synonym">Pangasius gigas</name>
    <dbReference type="NCBI Taxonomy" id="30993"/>
    <lineage>
        <taxon>Eukaryota</taxon>
        <taxon>Metazoa</taxon>
        <taxon>Chordata</taxon>
        <taxon>Craniata</taxon>
        <taxon>Vertebrata</taxon>
        <taxon>Euteleostomi</taxon>
        <taxon>Actinopterygii</taxon>
        <taxon>Neopterygii</taxon>
        <taxon>Teleostei</taxon>
        <taxon>Ostariophysi</taxon>
        <taxon>Siluriformes</taxon>
        <taxon>Pangasiidae</taxon>
        <taxon>Pangasianodon</taxon>
    </lineage>
</organism>
<protein>
    <submittedName>
        <fullName evidence="1">Uncharacterized protein</fullName>
    </submittedName>
</protein>
<keyword evidence="2" id="KW-1185">Reference proteome</keyword>
<comment type="caution">
    <text evidence="1">The sequence shown here is derived from an EMBL/GenBank/DDBJ whole genome shotgun (WGS) entry which is preliminary data.</text>
</comment>
<name>A0ACC5XQR2_PANGG</name>